<proteinExistence type="predicted"/>
<reference evidence="2 3" key="1">
    <citation type="submission" date="2017-06" db="EMBL/GenBank/DDBJ databases">
        <title>Investigating the central metabolism of Clostridium thermosuccinogenes.</title>
        <authorList>
            <person name="Koendjbiharie J.G."/>
            <person name="van Kranenburg R."/>
        </authorList>
    </citation>
    <scope>NUCLEOTIDE SEQUENCE [LARGE SCALE GENOMIC DNA]</scope>
    <source>
        <strain evidence="2 3">DSM 5806</strain>
    </source>
</reference>
<dbReference type="AlphaFoldDB" id="A0A2K2F846"/>
<protein>
    <submittedName>
        <fullName evidence="2">Trehalose utilization protein ThuA</fullName>
    </submittedName>
</protein>
<dbReference type="InterPro" id="IPR009381">
    <property type="entry name" value="Trehalose_catabolism_ThuA_prok"/>
</dbReference>
<dbReference type="KEGG" id="cthd:CDO33_09170"/>
<evidence type="ECO:0000313" key="2">
    <source>
        <dbReference type="EMBL" id="PNT95598.1"/>
    </source>
</evidence>
<dbReference type="Proteomes" id="UP000236151">
    <property type="component" value="Unassembled WGS sequence"/>
</dbReference>
<dbReference type="Pfam" id="PF06283">
    <property type="entry name" value="ThuA"/>
    <property type="match status" value="1"/>
</dbReference>
<name>A0A2K2F846_9CLOT</name>
<accession>A0A2K2F846</accession>
<dbReference type="Gene3D" id="3.40.50.880">
    <property type="match status" value="1"/>
</dbReference>
<dbReference type="InterPro" id="IPR029010">
    <property type="entry name" value="ThuA-like"/>
</dbReference>
<dbReference type="InterPro" id="IPR029062">
    <property type="entry name" value="Class_I_gatase-like"/>
</dbReference>
<dbReference type="OrthoDB" id="252909at2"/>
<feature type="domain" description="ThuA-like" evidence="1">
    <location>
        <begin position="3"/>
        <end position="219"/>
    </location>
</feature>
<dbReference type="SUPFAM" id="SSF52317">
    <property type="entry name" value="Class I glutamine amidotransferase-like"/>
    <property type="match status" value="1"/>
</dbReference>
<evidence type="ECO:0000259" key="1">
    <source>
        <dbReference type="Pfam" id="PF06283"/>
    </source>
</evidence>
<dbReference type="PIRSF" id="PIRSF030013">
    <property type="entry name" value="ThuA"/>
    <property type="match status" value="1"/>
</dbReference>
<evidence type="ECO:0000313" key="3">
    <source>
        <dbReference type="Proteomes" id="UP000236151"/>
    </source>
</evidence>
<dbReference type="RefSeq" id="WP_103082909.1">
    <property type="nucleotide sequence ID" value="NZ_CP021850.1"/>
</dbReference>
<organism evidence="2 3">
    <name type="scientific">Clostridium thermosuccinogenes</name>
    <dbReference type="NCBI Taxonomy" id="84032"/>
    <lineage>
        <taxon>Bacteria</taxon>
        <taxon>Bacillati</taxon>
        <taxon>Bacillota</taxon>
        <taxon>Clostridia</taxon>
        <taxon>Eubacteriales</taxon>
        <taxon>Clostridiaceae</taxon>
        <taxon>Clostridium</taxon>
    </lineage>
</organism>
<sequence length="239" mass="27704">MIRVTVWNEYRHEKHDSKIAEVYPEGIHGAIANYLKQDQELEVRTATLDEEDHGLTDEVLNNTDVLIWWGHVAHHEVRDDIVEKIHKRVLCGMGFIALHSAHLSKPFVRLMGTSCTLKWREIGENERLWVVEPSHPIAEGIGEYIDIEHEEMYGERFDIPAPDTLVFIGWFKGGEVFRSGCCYHRGNGKVFYFQPGHESFPIYYNPDILRIIKNAVKWARPIKMLSELTCPNVEPLEKV</sequence>
<comment type="caution">
    <text evidence="2">The sequence shown here is derived from an EMBL/GenBank/DDBJ whole genome shotgun (WGS) entry which is preliminary data.</text>
</comment>
<dbReference type="EMBL" id="NIOJ01000063">
    <property type="protein sequence ID" value="PNT95598.1"/>
    <property type="molecule type" value="Genomic_DNA"/>
</dbReference>
<keyword evidence="3" id="KW-1185">Reference proteome</keyword>
<gene>
    <name evidence="2" type="ORF">CDQ84_16865</name>
</gene>